<keyword evidence="2" id="KW-1185">Reference proteome</keyword>
<proteinExistence type="predicted"/>
<comment type="caution">
    <text evidence="1">The sequence shown here is derived from an EMBL/GenBank/DDBJ whole genome shotgun (WGS) entry which is preliminary data.</text>
</comment>
<accession>A0ACB7J9E5</accession>
<dbReference type="EMBL" id="WQMT02000002">
    <property type="protein sequence ID" value="KAG9226003.1"/>
    <property type="molecule type" value="Genomic_DNA"/>
</dbReference>
<organism evidence="1 2">
    <name type="scientific">Pleurotus cornucopiae</name>
    <name type="common">Cornucopia mushroom</name>
    <dbReference type="NCBI Taxonomy" id="5321"/>
    <lineage>
        <taxon>Eukaryota</taxon>
        <taxon>Fungi</taxon>
        <taxon>Dikarya</taxon>
        <taxon>Basidiomycota</taxon>
        <taxon>Agaricomycotina</taxon>
        <taxon>Agaricomycetes</taxon>
        <taxon>Agaricomycetidae</taxon>
        <taxon>Agaricales</taxon>
        <taxon>Pleurotineae</taxon>
        <taxon>Pleurotaceae</taxon>
        <taxon>Pleurotus</taxon>
    </lineage>
</organism>
<dbReference type="Proteomes" id="UP000824881">
    <property type="component" value="Unassembled WGS sequence"/>
</dbReference>
<reference evidence="1 2" key="1">
    <citation type="journal article" date="2021" name="Appl. Environ. Microbiol.">
        <title>Genetic linkage and physical mapping for an oyster mushroom Pleurotus cornucopiae and QTL analysis for the trait cap color.</title>
        <authorList>
            <person name="Zhang Y."/>
            <person name="Gao W."/>
            <person name="Sonnenberg A."/>
            <person name="Chen Q."/>
            <person name="Zhang J."/>
            <person name="Huang C."/>
        </authorList>
    </citation>
    <scope>NUCLEOTIDE SEQUENCE [LARGE SCALE GENOMIC DNA]</scope>
    <source>
        <strain evidence="1">CCMSSC00406</strain>
    </source>
</reference>
<sequence length="154" mass="17443">MNDRVQRAPFQVNVVRNQLTKGIANFIPEIVDEATLAIEDTFKPPPNSEYASLPVFNTMMYMVGRITSRAIVGVEICRNELFVRTIVRFMKGLVVYSRLLRCVPNVSGLRAIVFFVLSSIWGSSKQAKAFIQPYVAKRMEERNSVPSTTFSQGY</sequence>
<name>A0ACB7J9E5_PLECO</name>
<evidence type="ECO:0000313" key="1">
    <source>
        <dbReference type="EMBL" id="KAG9226003.1"/>
    </source>
</evidence>
<protein>
    <submittedName>
        <fullName evidence="1">Uncharacterized protein</fullName>
    </submittedName>
</protein>
<gene>
    <name evidence="1" type="ORF">CCMSSC00406_0009100</name>
</gene>
<evidence type="ECO:0000313" key="2">
    <source>
        <dbReference type="Proteomes" id="UP000824881"/>
    </source>
</evidence>